<dbReference type="InterPro" id="IPR014721">
    <property type="entry name" value="Ribsml_uS5_D2-typ_fold_subgr"/>
</dbReference>
<dbReference type="InterPro" id="IPR000565">
    <property type="entry name" value="Topo_IIA_B"/>
</dbReference>
<dbReference type="NCBIfam" id="NF004189">
    <property type="entry name" value="PRK05644.1"/>
    <property type="match status" value="1"/>
</dbReference>
<dbReference type="GO" id="GO:0006261">
    <property type="term" value="P:DNA-templated DNA replication"/>
    <property type="evidence" value="ECO:0007669"/>
    <property type="project" value="UniProtKB-UniRule"/>
</dbReference>
<dbReference type="EC" id="5.6.2.2" evidence="11"/>
<feature type="binding site" evidence="11">
    <location>
        <position position="531"/>
    </location>
    <ligand>
        <name>Mg(2+)</name>
        <dbReference type="ChEBI" id="CHEBI:18420"/>
        <label>2</label>
    </ligand>
</feature>
<dbReference type="GO" id="GO:0005694">
    <property type="term" value="C:chromosome"/>
    <property type="evidence" value="ECO:0007669"/>
    <property type="project" value="InterPro"/>
</dbReference>
<keyword evidence="3 11" id="KW-0963">Cytoplasm</keyword>
<dbReference type="CDD" id="cd16928">
    <property type="entry name" value="HATPase_GyrB-like"/>
    <property type="match status" value="1"/>
</dbReference>
<comment type="function">
    <text evidence="11">A type II topoisomerase that negatively supercoils closed circular double-stranded (ds) DNA in an ATP-dependent manner to modulate DNA topology and maintain chromosomes in an underwound state. Negative supercoiling favors strand separation, and DNA replication, transcription, recombination and repair, all of which involve strand separation. Also able to catalyze the interconversion of other topological isomers of dsDNA rings, including catenanes and knotted rings. Type II topoisomerases break and join 2 DNA strands simultaneously in an ATP-dependent manner.</text>
</comment>
<evidence type="ECO:0000256" key="9">
    <source>
        <dbReference type="ARBA" id="ARBA00023125"/>
    </source>
</evidence>
<keyword evidence="6 11" id="KW-0067">ATP-binding</keyword>
<dbReference type="FunFam" id="3.40.50.670:FF:000001">
    <property type="entry name" value="DNA topoisomerase 2"/>
    <property type="match status" value="1"/>
</dbReference>
<dbReference type="GO" id="GO:0006265">
    <property type="term" value="P:DNA topological change"/>
    <property type="evidence" value="ECO:0007669"/>
    <property type="project" value="UniProtKB-UniRule"/>
</dbReference>
<dbReference type="Proteomes" id="UP000589520">
    <property type="component" value="Unassembled WGS sequence"/>
</dbReference>
<comment type="subunit">
    <text evidence="11">Heterotetramer, composed of two GyrA and two GyrB chains. In the heterotetramer, GyrA contains the active site tyrosine that forms a transient covalent intermediate with DNA, while GyrB binds cofactors and catalyzes ATP hydrolysis.</text>
</comment>
<dbReference type="PRINTS" id="PR00418">
    <property type="entry name" value="TPI2FAMILY"/>
</dbReference>
<evidence type="ECO:0000256" key="11">
    <source>
        <dbReference type="HAMAP-Rule" id="MF_01898"/>
    </source>
</evidence>
<keyword evidence="7 11" id="KW-0460">Magnesium</keyword>
<feature type="region of interest" description="Disordered" evidence="12">
    <location>
        <begin position="774"/>
        <end position="797"/>
    </location>
</feature>
<comment type="miscellaneous">
    <text evidence="11">Few gyrases are as efficient as E.coli at forming negative supercoils. Not all organisms have 2 type II topoisomerases; in organisms with a single type II topoisomerase this enzyme also has to decatenate newly replicated chromosomes.</text>
</comment>
<dbReference type="Pfam" id="PF00204">
    <property type="entry name" value="DNA_gyraseB"/>
    <property type="match status" value="1"/>
</dbReference>
<evidence type="ECO:0000256" key="1">
    <source>
        <dbReference type="ARBA" id="ARBA00000185"/>
    </source>
</evidence>
<dbReference type="NCBIfam" id="NF011501">
    <property type="entry name" value="PRK14939.1"/>
    <property type="match status" value="1"/>
</dbReference>
<dbReference type="SUPFAM" id="SSF56719">
    <property type="entry name" value="Type II DNA topoisomerase"/>
    <property type="match status" value="1"/>
</dbReference>
<comment type="caution">
    <text evidence="14">The sequence shown here is derived from an EMBL/GenBank/DDBJ whole genome shotgun (WGS) entry which is preliminary data.</text>
</comment>
<sequence length="886" mass="98009">MASTAIPTDPALLDLQADTAVPAPKEGGGYSAENITVLEGLAAVRLRPAMYIGSTGEQGLHHLVYEVVDNSVDEALGGHATRIDVTIHVDNSITVTDDGRGIPVDDKVINGEKMPAVQVVLTMLHAGGKFDASNYKVSGGLHGVGVSCVNALSEEFDVEIWRDGHAWEQDYSKGAPISTLRKMGPSKRKGTKVHFLPDKSIFTVHEFSYDTLAQRLRELAFLNKGLEIHLTDERTTDAKTGESKHQEFKYIGGIAEFIKHLNKGKQTLHDKPIYMEAERDNVAMEIALQYNDAYSETVFTFANNINTIDGGTHLSGFKTALTRTINAAGQSLGLFKDVKENLSGDDVREGLVVVISVKLSQPQFEGQTKGKLNSDIAGTVQAFVNERLGAFLDGNPQVAKKIINKAIDAARAREAARKARDLTRRKGALDGGGLPGKLADCSERQPDRCELYLVEGESAGGTAKQGRDRRFQAILPLKGKILNVEKARYDKMLGHEEIRAMITALGCGIGKDDFDASKLRYGKLILMTDADVDGSHIRTLLLTFFFRHMTELIKRGHVYIAQPPLFRIKKGKFEQYIKDERQFVDVMVKRASDGMILTYGPNKTQLQGAELTTFMGQLNDYLGFFEKVGKRLRNDDVTLAFATLFSHEGKDPAHRADFQSPEQLTKMQAKLEALRKEYQFRAVGEPELDEEHQTWSVSFTDAQGAVRKIDWALANAAESRQLLGKQAQIREQLQGPFTISYAPKTAAAVTQEALDEAEEIAAENGAAEGVAVDAAPGTSAEAKPAKRSNKINQDPVEKKTPREVFEYVIEQGRKEYQVQRYKGLGEMTAPQLWETTMDPERRTLMQVKLEDIAACEEIFTTLMGEDVESRRRFIEENALDVKNLDI</sequence>
<feature type="domain" description="Toprim" evidence="13">
    <location>
        <begin position="449"/>
        <end position="564"/>
    </location>
</feature>
<dbReference type="InterPro" id="IPR001241">
    <property type="entry name" value="Topo_IIA"/>
</dbReference>
<dbReference type="InterPro" id="IPR011557">
    <property type="entry name" value="GyrB"/>
</dbReference>
<comment type="cofactor">
    <cofactor evidence="11">
        <name>Mg(2+)</name>
        <dbReference type="ChEBI" id="CHEBI:18420"/>
    </cofactor>
    <cofactor evidence="11">
        <name>Mn(2+)</name>
        <dbReference type="ChEBI" id="CHEBI:29035"/>
    </cofactor>
    <cofactor evidence="11">
        <name>Ca(2+)</name>
        <dbReference type="ChEBI" id="CHEBI:29108"/>
    </cofactor>
    <text evidence="11">Binds two Mg(2+) per subunit. The magnesium ions form salt bridges with both the protein and the DNA. Can also accept other divalent metal cations, such as Mn(2+) or Ca(2+).</text>
</comment>
<dbReference type="GO" id="GO:0005737">
    <property type="term" value="C:cytoplasm"/>
    <property type="evidence" value="ECO:0007669"/>
    <property type="project" value="UniProtKB-SubCell"/>
</dbReference>
<keyword evidence="10 11" id="KW-0413">Isomerase</keyword>
<dbReference type="Gene3D" id="3.40.50.670">
    <property type="match status" value="2"/>
</dbReference>
<comment type="similarity">
    <text evidence="2 11">Belongs to the type II topoisomerase GyrB family.</text>
</comment>
<dbReference type="Pfam" id="PF02518">
    <property type="entry name" value="HATPase_c"/>
    <property type="match status" value="1"/>
</dbReference>
<dbReference type="Gene3D" id="3.30.565.10">
    <property type="entry name" value="Histidine kinase-like ATPase, C-terminal domain"/>
    <property type="match status" value="1"/>
</dbReference>
<dbReference type="SUPFAM" id="SSF54211">
    <property type="entry name" value="Ribosomal protein S5 domain 2-like"/>
    <property type="match status" value="1"/>
</dbReference>
<reference evidence="14 15" key="1">
    <citation type="submission" date="2020-07" db="EMBL/GenBank/DDBJ databases">
        <title>Genomic Encyclopedia of Type Strains, Phase IV (KMG-V): Genome sequencing to study the core and pangenomes of soil and plant-associated prokaryotes.</title>
        <authorList>
            <person name="Whitman W."/>
        </authorList>
    </citation>
    <scope>NUCLEOTIDE SEQUENCE [LARGE SCALE GENOMIC DNA]</scope>
    <source>
        <strain evidence="14 15">X4EP2</strain>
    </source>
</reference>
<feature type="binding site" evidence="11">
    <location>
        <position position="529"/>
    </location>
    <ligand>
        <name>Mg(2+)</name>
        <dbReference type="ChEBI" id="CHEBI:18420"/>
        <label>2</label>
    </ligand>
</feature>
<dbReference type="Gene3D" id="3.30.230.10">
    <property type="match status" value="1"/>
</dbReference>
<feature type="site" description="Interaction with DNA" evidence="11">
    <location>
        <position position="480"/>
    </location>
</feature>
<dbReference type="FunFam" id="3.30.565.10:FF:000002">
    <property type="entry name" value="DNA gyrase subunit B"/>
    <property type="match status" value="1"/>
</dbReference>
<keyword evidence="5 11" id="KW-0547">Nucleotide-binding</keyword>
<dbReference type="InterPro" id="IPR034160">
    <property type="entry name" value="TOPRIM_GyrB"/>
</dbReference>
<dbReference type="InterPro" id="IPR036890">
    <property type="entry name" value="HATPase_C_sf"/>
</dbReference>
<dbReference type="PROSITE" id="PS50880">
    <property type="entry name" value="TOPRIM"/>
    <property type="match status" value="1"/>
</dbReference>
<dbReference type="PANTHER" id="PTHR45866:SF1">
    <property type="entry name" value="DNA GYRASE SUBUNIT B, MITOCHONDRIAL"/>
    <property type="match status" value="1"/>
</dbReference>
<dbReference type="Pfam" id="PF21249">
    <property type="entry name" value="GyrB_hook"/>
    <property type="match status" value="1"/>
</dbReference>
<evidence type="ECO:0000256" key="5">
    <source>
        <dbReference type="ARBA" id="ARBA00022741"/>
    </source>
</evidence>
<gene>
    <name evidence="11" type="primary">gyrB</name>
    <name evidence="14" type="ORF">HDF17_001406</name>
</gene>
<dbReference type="GO" id="GO:0005524">
    <property type="term" value="F:ATP binding"/>
    <property type="evidence" value="ECO:0007669"/>
    <property type="project" value="UniProtKB-UniRule"/>
</dbReference>
<evidence type="ECO:0000256" key="7">
    <source>
        <dbReference type="ARBA" id="ARBA00022842"/>
    </source>
</evidence>
<keyword evidence="9" id="KW-0238">DNA-binding</keyword>
<dbReference type="Pfam" id="PF00986">
    <property type="entry name" value="DNA_gyraseB_C"/>
    <property type="match status" value="1"/>
</dbReference>
<name>A0A7Y9TG52_9BACT</name>
<dbReference type="PANTHER" id="PTHR45866">
    <property type="entry name" value="DNA GYRASE/TOPOISOMERASE SUBUNIT B"/>
    <property type="match status" value="1"/>
</dbReference>
<keyword evidence="4 11" id="KW-0479">Metal-binding</keyword>
<dbReference type="InterPro" id="IPR003594">
    <property type="entry name" value="HATPase_dom"/>
</dbReference>
<dbReference type="RefSeq" id="WP_179489083.1">
    <property type="nucleotide sequence ID" value="NZ_JACCCW010000001.1"/>
</dbReference>
<dbReference type="CDD" id="cd00822">
    <property type="entry name" value="TopoII_Trans_DNA_gyrase"/>
    <property type="match status" value="1"/>
</dbReference>
<proteinExistence type="inferred from homology"/>
<accession>A0A7Y9TG52</accession>
<dbReference type="AlphaFoldDB" id="A0A7Y9TG52"/>
<protein>
    <recommendedName>
        <fullName evidence="11">DNA gyrase subunit B</fullName>
        <ecNumber evidence="11">5.6.2.2</ecNumber>
    </recommendedName>
</protein>
<evidence type="ECO:0000256" key="4">
    <source>
        <dbReference type="ARBA" id="ARBA00022723"/>
    </source>
</evidence>
<dbReference type="SUPFAM" id="SSF55874">
    <property type="entry name" value="ATPase domain of HSP90 chaperone/DNA topoisomerase II/histidine kinase"/>
    <property type="match status" value="1"/>
</dbReference>
<dbReference type="InterPro" id="IPR013759">
    <property type="entry name" value="Topo_IIA_B_C"/>
</dbReference>
<evidence type="ECO:0000313" key="15">
    <source>
        <dbReference type="Proteomes" id="UP000589520"/>
    </source>
</evidence>
<dbReference type="CDD" id="cd03366">
    <property type="entry name" value="TOPRIM_TopoIIA_GyrB"/>
    <property type="match status" value="1"/>
</dbReference>
<evidence type="ECO:0000256" key="2">
    <source>
        <dbReference type="ARBA" id="ARBA00010708"/>
    </source>
</evidence>
<dbReference type="InterPro" id="IPR020568">
    <property type="entry name" value="Ribosomal_Su5_D2-typ_SF"/>
</dbReference>
<evidence type="ECO:0000256" key="8">
    <source>
        <dbReference type="ARBA" id="ARBA00023029"/>
    </source>
</evidence>
<dbReference type="InterPro" id="IPR013760">
    <property type="entry name" value="Topo_IIA-like_dom_sf"/>
</dbReference>
<keyword evidence="15" id="KW-1185">Reference proteome</keyword>
<dbReference type="SMART" id="SM00387">
    <property type="entry name" value="HATPase_c"/>
    <property type="match status" value="1"/>
</dbReference>
<dbReference type="Pfam" id="PF01751">
    <property type="entry name" value="Toprim"/>
    <property type="match status" value="1"/>
</dbReference>
<organism evidence="14 15">
    <name type="scientific">Granulicella arctica</name>
    <dbReference type="NCBI Taxonomy" id="940613"/>
    <lineage>
        <taxon>Bacteria</taxon>
        <taxon>Pseudomonadati</taxon>
        <taxon>Acidobacteriota</taxon>
        <taxon>Terriglobia</taxon>
        <taxon>Terriglobales</taxon>
        <taxon>Acidobacteriaceae</taxon>
        <taxon>Granulicella</taxon>
    </lineage>
</organism>
<evidence type="ECO:0000256" key="3">
    <source>
        <dbReference type="ARBA" id="ARBA00022490"/>
    </source>
</evidence>
<dbReference type="EMBL" id="JACCCW010000001">
    <property type="protein sequence ID" value="NYF79119.1"/>
    <property type="molecule type" value="Genomic_DNA"/>
</dbReference>
<dbReference type="PRINTS" id="PR01159">
    <property type="entry name" value="DNAGYRASEB"/>
</dbReference>
<evidence type="ECO:0000256" key="10">
    <source>
        <dbReference type="ARBA" id="ARBA00023235"/>
    </source>
</evidence>
<dbReference type="FunFam" id="3.30.230.10:FF:000005">
    <property type="entry name" value="DNA gyrase subunit B"/>
    <property type="match status" value="1"/>
</dbReference>
<comment type="catalytic activity">
    <reaction evidence="1 11">
        <text>ATP-dependent breakage, passage and rejoining of double-stranded DNA.</text>
        <dbReference type="EC" id="5.6.2.2"/>
    </reaction>
</comment>
<dbReference type="GO" id="GO:0003677">
    <property type="term" value="F:DNA binding"/>
    <property type="evidence" value="ECO:0007669"/>
    <property type="project" value="UniProtKB-KW"/>
</dbReference>
<comment type="subcellular location">
    <subcellularLocation>
        <location evidence="11">Cytoplasm</location>
    </subcellularLocation>
</comment>
<dbReference type="InterPro" id="IPR013506">
    <property type="entry name" value="Topo_IIA_bsu_dom2"/>
</dbReference>
<keyword evidence="8 11" id="KW-0799">Topoisomerase</keyword>
<evidence type="ECO:0000256" key="6">
    <source>
        <dbReference type="ARBA" id="ARBA00022840"/>
    </source>
</evidence>
<dbReference type="InterPro" id="IPR006171">
    <property type="entry name" value="TOPRIM_dom"/>
</dbReference>
<evidence type="ECO:0000313" key="14">
    <source>
        <dbReference type="EMBL" id="NYF79119.1"/>
    </source>
</evidence>
<dbReference type="GO" id="GO:0003918">
    <property type="term" value="F:DNA topoisomerase type II (double strand cut, ATP-hydrolyzing) activity"/>
    <property type="evidence" value="ECO:0007669"/>
    <property type="project" value="UniProtKB-UniRule"/>
</dbReference>
<dbReference type="InterPro" id="IPR002288">
    <property type="entry name" value="DNA_gyrase_B_C"/>
</dbReference>
<feature type="binding site" evidence="11">
    <location>
        <position position="529"/>
    </location>
    <ligand>
        <name>Mg(2+)</name>
        <dbReference type="ChEBI" id="CHEBI:18420"/>
        <label>1</label>
        <note>catalytic</note>
    </ligand>
</feature>
<dbReference type="NCBIfam" id="TIGR01059">
    <property type="entry name" value="gyrB"/>
    <property type="match status" value="1"/>
</dbReference>
<dbReference type="InterPro" id="IPR049353">
    <property type="entry name" value="GyrB_hook"/>
</dbReference>
<dbReference type="SMART" id="SM00433">
    <property type="entry name" value="TOP2c"/>
    <property type="match status" value="1"/>
</dbReference>
<evidence type="ECO:0000256" key="12">
    <source>
        <dbReference type="SAM" id="MobiDB-lite"/>
    </source>
</evidence>
<dbReference type="GO" id="GO:0046872">
    <property type="term" value="F:metal ion binding"/>
    <property type="evidence" value="ECO:0007669"/>
    <property type="project" value="UniProtKB-KW"/>
</dbReference>
<feature type="binding site" evidence="11">
    <location>
        <position position="455"/>
    </location>
    <ligand>
        <name>Mg(2+)</name>
        <dbReference type="ChEBI" id="CHEBI:18420"/>
        <label>1</label>
        <note>catalytic</note>
    </ligand>
</feature>
<feature type="site" description="Interaction with DNA" evidence="11">
    <location>
        <position position="483"/>
    </location>
</feature>
<evidence type="ECO:0000259" key="13">
    <source>
        <dbReference type="PROSITE" id="PS50880"/>
    </source>
</evidence>
<dbReference type="HAMAP" id="MF_01898">
    <property type="entry name" value="GyrB"/>
    <property type="match status" value="1"/>
</dbReference>